<evidence type="ECO:0000256" key="1">
    <source>
        <dbReference type="SAM" id="Phobius"/>
    </source>
</evidence>
<feature type="transmembrane region" description="Helical" evidence="1">
    <location>
        <begin position="101"/>
        <end position="122"/>
    </location>
</feature>
<dbReference type="KEGG" id="bpro:PMF13cell1_02496"/>
<organism evidence="2 3">
    <name type="scientific">Blautia producta</name>
    <dbReference type="NCBI Taxonomy" id="33035"/>
    <lineage>
        <taxon>Bacteria</taxon>
        <taxon>Bacillati</taxon>
        <taxon>Bacillota</taxon>
        <taxon>Clostridia</taxon>
        <taxon>Lachnospirales</taxon>
        <taxon>Lachnospiraceae</taxon>
        <taxon>Blautia</taxon>
    </lineage>
</organism>
<evidence type="ECO:0000313" key="2">
    <source>
        <dbReference type="EMBL" id="QBE96949.1"/>
    </source>
</evidence>
<proteinExistence type="predicted"/>
<name>A0A4P6LXV8_9FIRM</name>
<dbReference type="Proteomes" id="UP000289794">
    <property type="component" value="Chromosome"/>
</dbReference>
<evidence type="ECO:0000313" key="3">
    <source>
        <dbReference type="Proteomes" id="UP000289794"/>
    </source>
</evidence>
<keyword evidence="1" id="KW-1133">Transmembrane helix</keyword>
<feature type="transmembrane region" description="Helical" evidence="1">
    <location>
        <begin position="12"/>
        <end position="32"/>
    </location>
</feature>
<dbReference type="AlphaFoldDB" id="A0A4P6LXV8"/>
<dbReference type="EMBL" id="CP035945">
    <property type="protein sequence ID" value="QBE96949.1"/>
    <property type="molecule type" value="Genomic_DNA"/>
</dbReference>
<keyword evidence="1" id="KW-0812">Transmembrane</keyword>
<accession>A0A4P6LXV8</accession>
<keyword evidence="1" id="KW-0472">Membrane</keyword>
<protein>
    <submittedName>
        <fullName evidence="2">Uncharacterized protein</fullName>
    </submittedName>
</protein>
<reference evidence="2 3" key="1">
    <citation type="submission" date="2019-01" db="EMBL/GenBank/DDBJ databases">
        <title>PMF-metabolizing Aryl O-demethylase.</title>
        <authorList>
            <person name="Kim M."/>
        </authorList>
    </citation>
    <scope>NUCLEOTIDE SEQUENCE [LARGE SCALE GENOMIC DNA]</scope>
    <source>
        <strain evidence="2 3">PMF1</strain>
    </source>
</reference>
<sequence>MKINNKKNHLSPIRVSFIMILFSMCLAMNVFLCSSNDLYGPLDETTAIETWAASESIVVNGDGNITAYLRTSFLNRNNSYNETMTKEICTSPIIAVIPKGFPLFLFLVIAFLFSFLTLFILLPDGWTLINLKVRLDN</sequence>
<gene>
    <name evidence="2" type="ORF">PMF13cell1_02496</name>
</gene>